<evidence type="ECO:0000313" key="2">
    <source>
        <dbReference type="Proteomes" id="UP000075544"/>
    </source>
</evidence>
<dbReference type="EMBL" id="JRHX01000031">
    <property type="protein sequence ID" value="KXZ72015.1"/>
    <property type="molecule type" value="Genomic_DNA"/>
</dbReference>
<reference evidence="1 2" key="1">
    <citation type="journal article" date="2016" name="Sci. Rep.">
        <title>Genomic and phenotypic characterization of the species Acinetobacter venetianus.</title>
        <authorList>
            <person name="Fondi M."/>
            <person name="Maida I."/>
            <person name="Perrin E."/>
            <person name="Orlandini V."/>
            <person name="La Torre L."/>
            <person name="Bosi E."/>
            <person name="Negroni A."/>
            <person name="Zanaroli G."/>
            <person name="Fava F."/>
            <person name="Decorosi F."/>
            <person name="Giovannetti L."/>
            <person name="Viti C."/>
            <person name="Vaneechoutte M."/>
            <person name="Dijkshoorn L."/>
            <person name="Fani R."/>
        </authorList>
    </citation>
    <scope>NUCLEOTIDE SEQUENCE [LARGE SCALE GENOMIC DNA]</scope>
    <source>
        <strain evidence="1 2">LUH13518</strain>
    </source>
</reference>
<dbReference type="PATRIC" id="fig|52133.19.peg.920"/>
<dbReference type="Proteomes" id="UP000075544">
    <property type="component" value="Unassembled WGS sequence"/>
</dbReference>
<name>A0A150HXY8_9GAMM</name>
<comment type="caution">
    <text evidence="1">The sequence shown here is derived from an EMBL/GenBank/DDBJ whole genome shotgun (WGS) entry which is preliminary data.</text>
</comment>
<gene>
    <name evidence="1" type="ORF">AVENLUH13518_00896</name>
</gene>
<protein>
    <submittedName>
        <fullName evidence="1">Uncharacterized protein</fullName>
    </submittedName>
</protein>
<sequence>MTEKLVNVRAYQRYRLGQWEQVCKHKRSHPKR</sequence>
<accession>A0A150HXY8</accession>
<organism evidence="1 2">
    <name type="scientific">Acinetobacter venetianus</name>
    <dbReference type="NCBI Taxonomy" id="52133"/>
    <lineage>
        <taxon>Bacteria</taxon>
        <taxon>Pseudomonadati</taxon>
        <taxon>Pseudomonadota</taxon>
        <taxon>Gammaproteobacteria</taxon>
        <taxon>Moraxellales</taxon>
        <taxon>Moraxellaceae</taxon>
        <taxon>Acinetobacter</taxon>
    </lineage>
</organism>
<proteinExistence type="predicted"/>
<dbReference type="AlphaFoldDB" id="A0A150HXY8"/>
<evidence type="ECO:0000313" key="1">
    <source>
        <dbReference type="EMBL" id="KXZ72015.1"/>
    </source>
</evidence>